<dbReference type="KEGG" id="dmt:DESME_04465"/>
<dbReference type="Pfam" id="PF12729">
    <property type="entry name" value="4HB_MCP_1"/>
    <property type="match status" value="1"/>
</dbReference>
<dbReference type="InterPro" id="IPR003660">
    <property type="entry name" value="HAMP_dom"/>
</dbReference>
<dbReference type="SMART" id="SM00283">
    <property type="entry name" value="MA"/>
    <property type="match status" value="1"/>
</dbReference>
<comment type="similarity">
    <text evidence="2">Belongs to the methyl-accepting chemotaxis (MCP) protein family.</text>
</comment>
<dbReference type="eggNOG" id="COG0840">
    <property type="taxonomic scope" value="Bacteria"/>
</dbReference>
<dbReference type="AlphaFoldDB" id="W0EA41"/>
<dbReference type="Gene3D" id="6.10.340.10">
    <property type="match status" value="1"/>
</dbReference>
<dbReference type="InterPro" id="IPR004090">
    <property type="entry name" value="Chemotax_Me-accpt_rcpt"/>
</dbReference>
<evidence type="ECO:0000256" key="3">
    <source>
        <dbReference type="PROSITE-ProRule" id="PRU00284"/>
    </source>
</evidence>
<keyword evidence="4" id="KW-0472">Membrane</keyword>
<dbReference type="PANTHER" id="PTHR32089">
    <property type="entry name" value="METHYL-ACCEPTING CHEMOTAXIS PROTEIN MCPB"/>
    <property type="match status" value="1"/>
</dbReference>
<gene>
    <name evidence="7" type="ORF">DESME_04465</name>
</gene>
<dbReference type="CDD" id="cd11386">
    <property type="entry name" value="MCP_signal"/>
    <property type="match status" value="1"/>
</dbReference>
<dbReference type="Gene3D" id="1.10.287.950">
    <property type="entry name" value="Methyl-accepting chemotaxis protein"/>
    <property type="match status" value="1"/>
</dbReference>
<reference evidence="7 8" key="1">
    <citation type="submission" date="2013-12" db="EMBL/GenBank/DDBJ databases">
        <authorList>
            <consortium name="DOE Joint Genome Institute"/>
            <person name="Smidt H."/>
            <person name="Huntemann M."/>
            <person name="Han J."/>
            <person name="Chen A."/>
            <person name="Kyrpides N."/>
            <person name="Mavromatis K."/>
            <person name="Markowitz V."/>
            <person name="Palaniappan K."/>
            <person name="Ivanova N."/>
            <person name="Schaumberg A."/>
            <person name="Pati A."/>
            <person name="Liolios K."/>
            <person name="Nordberg H.P."/>
            <person name="Cantor M.N."/>
            <person name="Hua S.X."/>
            <person name="Woyke T."/>
        </authorList>
    </citation>
    <scope>NUCLEOTIDE SEQUENCE [LARGE SCALE GENOMIC DNA]</scope>
    <source>
        <strain evidence="8">DSM 15288</strain>
    </source>
</reference>
<dbReference type="Pfam" id="PF00015">
    <property type="entry name" value="MCPsignal"/>
    <property type="match status" value="1"/>
</dbReference>
<keyword evidence="4" id="KW-0812">Transmembrane</keyword>
<feature type="domain" description="HAMP" evidence="6">
    <location>
        <begin position="213"/>
        <end position="266"/>
    </location>
</feature>
<organism evidence="7 8">
    <name type="scientific">Desulfitobacterium metallireducens DSM 15288</name>
    <dbReference type="NCBI Taxonomy" id="871968"/>
    <lineage>
        <taxon>Bacteria</taxon>
        <taxon>Bacillati</taxon>
        <taxon>Bacillota</taxon>
        <taxon>Clostridia</taxon>
        <taxon>Eubacteriales</taxon>
        <taxon>Desulfitobacteriaceae</taxon>
        <taxon>Desulfitobacterium</taxon>
    </lineage>
</organism>
<protein>
    <submittedName>
        <fullName evidence="7">Signal protein</fullName>
    </submittedName>
</protein>
<evidence type="ECO:0000313" key="8">
    <source>
        <dbReference type="Proteomes" id="UP000010847"/>
    </source>
</evidence>
<dbReference type="PROSITE" id="PS50111">
    <property type="entry name" value="CHEMOTAXIS_TRANSDUC_2"/>
    <property type="match status" value="1"/>
</dbReference>
<keyword evidence="8" id="KW-1185">Reference proteome</keyword>
<dbReference type="InterPro" id="IPR004089">
    <property type="entry name" value="MCPsignal_dom"/>
</dbReference>
<proteinExistence type="inferred from homology"/>
<evidence type="ECO:0000256" key="1">
    <source>
        <dbReference type="ARBA" id="ARBA00023224"/>
    </source>
</evidence>
<dbReference type="SMART" id="SM00304">
    <property type="entry name" value="HAMP"/>
    <property type="match status" value="1"/>
</dbReference>
<dbReference type="Pfam" id="PF00672">
    <property type="entry name" value="HAMP"/>
    <property type="match status" value="1"/>
</dbReference>
<dbReference type="GO" id="GO:0006935">
    <property type="term" value="P:chemotaxis"/>
    <property type="evidence" value="ECO:0007669"/>
    <property type="project" value="InterPro"/>
</dbReference>
<dbReference type="EMBL" id="CP007032">
    <property type="protein sequence ID" value="AHF06393.1"/>
    <property type="molecule type" value="Genomic_DNA"/>
</dbReference>
<accession>W0EA41</accession>
<dbReference type="GO" id="GO:0007165">
    <property type="term" value="P:signal transduction"/>
    <property type="evidence" value="ECO:0007669"/>
    <property type="project" value="UniProtKB-KW"/>
</dbReference>
<dbReference type="STRING" id="871968.DESME_04465"/>
<dbReference type="Proteomes" id="UP000010847">
    <property type="component" value="Chromosome"/>
</dbReference>
<dbReference type="HOGENOM" id="CLU_000445_107_27_9"/>
<evidence type="ECO:0000256" key="4">
    <source>
        <dbReference type="SAM" id="Phobius"/>
    </source>
</evidence>
<feature type="transmembrane region" description="Helical" evidence="4">
    <location>
        <begin position="12"/>
        <end position="35"/>
    </location>
</feature>
<dbReference type="PRINTS" id="PR00260">
    <property type="entry name" value="CHEMTRNSDUCR"/>
</dbReference>
<keyword evidence="1 3" id="KW-0807">Transducer</keyword>
<dbReference type="RefSeq" id="WP_006715093.1">
    <property type="nucleotide sequence ID" value="NZ_CP007032.1"/>
</dbReference>
<evidence type="ECO:0000259" key="5">
    <source>
        <dbReference type="PROSITE" id="PS50111"/>
    </source>
</evidence>
<dbReference type="PANTHER" id="PTHR32089:SF112">
    <property type="entry name" value="LYSOZYME-LIKE PROTEIN-RELATED"/>
    <property type="match status" value="1"/>
</dbReference>
<dbReference type="SUPFAM" id="SSF58104">
    <property type="entry name" value="Methyl-accepting chemotaxis protein (MCP) signaling domain"/>
    <property type="match status" value="1"/>
</dbReference>
<dbReference type="InterPro" id="IPR024478">
    <property type="entry name" value="HlyB_4HB_MCP"/>
</dbReference>
<dbReference type="GO" id="GO:0016020">
    <property type="term" value="C:membrane"/>
    <property type="evidence" value="ECO:0007669"/>
    <property type="project" value="InterPro"/>
</dbReference>
<name>W0EA41_9FIRM</name>
<sequence>MNGFRNWKIRTKILSLVILMGLFTGVVGFVGYYYISKANTEMADMYSNSLMSIKYINDARAQDGAGESAFFHYLLAQDKNTQQQQQNEIKTRSDNFDKSYNSYLKLATDPSEKEILPKLEKELETYKTERQKAMDMANQGETKGAYDYFTNNAQTHLDAINTTLQELADFNATHADEVNTQNDAENAVANKIIMTLSTVAVLLGLVLGYLMATMIASSIKQVLLEVERIANGDLTVEDIIVKSKDEVGQLATHFNVMKGHLDALVKHVAQSSEQVASSSEELTAMVDQSTQAANQIAKAIEGVAKGTEKEAGAIDETSSAIQQISAGTQETAASSSEIAESMTNTLATTQDGQKALDRVVEQMNSISGGTENVQHRITELSSSSEKISNIVQFITEIADQTNLLALNAAIEAARAGEHGRGFAVVAEEVRKLAEQSREATTQISALINQNNSNIDLAVTAMETEVKNVADGIEVVNVAGRSFREIAQMIENVSAQVEEISSTIQQIASGSQQILTSAEKIDKLSKETSSHAQVVSAGVQEQAASMEQIDSASQSLATLAQELQNTISKFTV</sequence>
<dbReference type="OrthoDB" id="1790929at2"/>
<dbReference type="GO" id="GO:0004888">
    <property type="term" value="F:transmembrane signaling receptor activity"/>
    <property type="evidence" value="ECO:0007669"/>
    <property type="project" value="InterPro"/>
</dbReference>
<keyword evidence="4" id="KW-1133">Transmembrane helix</keyword>
<evidence type="ECO:0000256" key="2">
    <source>
        <dbReference type="ARBA" id="ARBA00029447"/>
    </source>
</evidence>
<evidence type="ECO:0000259" key="6">
    <source>
        <dbReference type="PROSITE" id="PS50885"/>
    </source>
</evidence>
<dbReference type="CDD" id="cd06225">
    <property type="entry name" value="HAMP"/>
    <property type="match status" value="1"/>
</dbReference>
<feature type="domain" description="Methyl-accepting transducer" evidence="5">
    <location>
        <begin position="285"/>
        <end position="521"/>
    </location>
</feature>
<dbReference type="PROSITE" id="PS50885">
    <property type="entry name" value="HAMP"/>
    <property type="match status" value="1"/>
</dbReference>
<evidence type="ECO:0000313" key="7">
    <source>
        <dbReference type="EMBL" id="AHF06393.1"/>
    </source>
</evidence>